<keyword evidence="3" id="KW-0133">Cell shape</keyword>
<dbReference type="Proteomes" id="UP001344632">
    <property type="component" value="Unassembled WGS sequence"/>
</dbReference>
<feature type="transmembrane region" description="Helical" evidence="6">
    <location>
        <begin position="401"/>
        <end position="423"/>
    </location>
</feature>
<accession>A0ABU6GNA5</accession>
<feature type="transmembrane region" description="Helical" evidence="6">
    <location>
        <begin position="84"/>
        <end position="102"/>
    </location>
</feature>
<feature type="transmembrane region" description="Helical" evidence="6">
    <location>
        <begin position="330"/>
        <end position="350"/>
    </location>
</feature>
<feature type="transmembrane region" description="Helical" evidence="6">
    <location>
        <begin position="370"/>
        <end position="395"/>
    </location>
</feature>
<dbReference type="InterPro" id="IPR001182">
    <property type="entry name" value="FtsW/RodA"/>
</dbReference>
<dbReference type="InterPro" id="IPR047928">
    <property type="entry name" value="Perm_prefix_1"/>
</dbReference>
<organism evidence="7 8">
    <name type="scientific">Paenibacillus dokdonensis</name>
    <dbReference type="NCBI Taxonomy" id="2567944"/>
    <lineage>
        <taxon>Bacteria</taxon>
        <taxon>Bacillati</taxon>
        <taxon>Bacillota</taxon>
        <taxon>Bacilli</taxon>
        <taxon>Bacillales</taxon>
        <taxon>Paenibacillaceae</taxon>
        <taxon>Paenibacillus</taxon>
    </lineage>
</organism>
<dbReference type="PANTHER" id="PTHR30474">
    <property type="entry name" value="CELL CYCLE PROTEIN"/>
    <property type="match status" value="1"/>
</dbReference>
<dbReference type="NCBIfam" id="NF038403">
    <property type="entry name" value="perm_prefix_1"/>
    <property type="match status" value="1"/>
</dbReference>
<comment type="subcellular location">
    <subcellularLocation>
        <location evidence="1">Membrane</location>
        <topology evidence="1">Multi-pass membrane protein</topology>
    </subcellularLocation>
</comment>
<name>A0ABU6GNA5_9BACL</name>
<evidence type="ECO:0000256" key="4">
    <source>
        <dbReference type="ARBA" id="ARBA00022989"/>
    </source>
</evidence>
<dbReference type="EMBL" id="JARLKZ010000008">
    <property type="protein sequence ID" value="MEC0241232.1"/>
    <property type="molecule type" value="Genomic_DNA"/>
</dbReference>
<evidence type="ECO:0000256" key="3">
    <source>
        <dbReference type="ARBA" id="ARBA00022960"/>
    </source>
</evidence>
<sequence>MMSQPEQHAMVTAFLDNVCKHVRAKELHAEIREELSSHIAERMEILLEQGMSEEAAAAGAVSQMGEPGMIGRNLHQAHKPRMEWTLFAIVGLLGLIGIFGVFTVQQSGLVPKFSDVLLEKKVTFTLIGLVFLMLFYVIDYRKLKKYSNGIFIGTLIVMSLTPAAAGTINGSKAFLSMGGWSVNMMFVSLLLLLLALAGMKPAKEWRGAEHLIQLVCRGVLPVIFFSQASSLFYGLIYLTGFFLITWRTKKHTGQFALLSLPLVSIFIFVLARQAGQLYHRLKAFLYPVGDDGYQLIQTKAAIHAAGWFGQGFAAPNETLPFVYSDSLFPYLIYCFGWSFGILVTGLNLLFMIRFWKMKDRIHDDYAKRLLIGLMTIFCIRLIWPVLMAFGVVPIIGEGLAFVGYSGTAQIIDYAAVGLLLSIYRRKNMIPREIEGIVQGH</sequence>
<evidence type="ECO:0000256" key="6">
    <source>
        <dbReference type="SAM" id="Phobius"/>
    </source>
</evidence>
<dbReference type="Pfam" id="PF01098">
    <property type="entry name" value="FTSW_RODA_SPOVE"/>
    <property type="match status" value="1"/>
</dbReference>
<evidence type="ECO:0000256" key="2">
    <source>
        <dbReference type="ARBA" id="ARBA00022692"/>
    </source>
</evidence>
<feature type="transmembrane region" description="Helical" evidence="6">
    <location>
        <begin position="231"/>
        <end position="248"/>
    </location>
</feature>
<feature type="transmembrane region" description="Helical" evidence="6">
    <location>
        <begin position="122"/>
        <end position="138"/>
    </location>
</feature>
<gene>
    <name evidence="7" type="ORF">P4H66_15375</name>
</gene>
<protein>
    <submittedName>
        <fullName evidence="7">FtsW/RodA/SpoVE family cell cycle protein</fullName>
    </submittedName>
</protein>
<feature type="transmembrane region" description="Helical" evidence="6">
    <location>
        <begin position="174"/>
        <end position="196"/>
    </location>
</feature>
<evidence type="ECO:0000256" key="1">
    <source>
        <dbReference type="ARBA" id="ARBA00004141"/>
    </source>
</evidence>
<evidence type="ECO:0000313" key="8">
    <source>
        <dbReference type="Proteomes" id="UP001344632"/>
    </source>
</evidence>
<evidence type="ECO:0000256" key="5">
    <source>
        <dbReference type="ARBA" id="ARBA00023136"/>
    </source>
</evidence>
<keyword evidence="8" id="KW-1185">Reference proteome</keyword>
<comment type="caution">
    <text evidence="7">The sequence shown here is derived from an EMBL/GenBank/DDBJ whole genome shotgun (WGS) entry which is preliminary data.</text>
</comment>
<proteinExistence type="predicted"/>
<dbReference type="RefSeq" id="WP_326088940.1">
    <property type="nucleotide sequence ID" value="NZ_JARLKZ010000008.1"/>
</dbReference>
<dbReference type="PANTHER" id="PTHR30474:SF1">
    <property type="entry name" value="PEPTIDOGLYCAN GLYCOSYLTRANSFERASE MRDB"/>
    <property type="match status" value="1"/>
</dbReference>
<evidence type="ECO:0000313" key="7">
    <source>
        <dbReference type="EMBL" id="MEC0241232.1"/>
    </source>
</evidence>
<feature type="transmembrane region" description="Helical" evidence="6">
    <location>
        <begin position="150"/>
        <end position="168"/>
    </location>
</feature>
<keyword evidence="2 6" id="KW-0812">Transmembrane</keyword>
<keyword evidence="5 6" id="KW-0472">Membrane</keyword>
<reference evidence="7 8" key="1">
    <citation type="submission" date="2023-03" db="EMBL/GenBank/DDBJ databases">
        <title>Bacillus Genome Sequencing.</title>
        <authorList>
            <person name="Dunlap C."/>
        </authorList>
    </citation>
    <scope>NUCLEOTIDE SEQUENCE [LARGE SCALE GENOMIC DNA]</scope>
    <source>
        <strain evidence="7 8">BD-525</strain>
    </source>
</reference>
<feature type="transmembrane region" description="Helical" evidence="6">
    <location>
        <begin position="255"/>
        <end position="275"/>
    </location>
</feature>
<keyword evidence="4 6" id="KW-1133">Transmembrane helix</keyword>